<dbReference type="InterPro" id="IPR011990">
    <property type="entry name" value="TPR-like_helical_dom_sf"/>
</dbReference>
<name>A0A6M5YYH6_9BACT</name>
<reference evidence="2" key="1">
    <citation type="submission" date="2020-05" db="EMBL/GenBank/DDBJ databases">
        <title>Frigoriglobus tundricola gen. nov., sp. nov., a psychrotolerant cellulolytic planctomycete of the family Gemmataceae with two divergent copies of 16S rRNA gene.</title>
        <authorList>
            <person name="Kulichevskaya I.S."/>
            <person name="Ivanova A.A."/>
            <person name="Naumoff D.G."/>
            <person name="Beletsky A.V."/>
            <person name="Rijpstra W.I.C."/>
            <person name="Sinninghe Damste J.S."/>
            <person name="Mardanov A.V."/>
            <person name="Ravin N.V."/>
            <person name="Dedysh S.N."/>
        </authorList>
    </citation>
    <scope>NUCLEOTIDE SEQUENCE [LARGE SCALE GENOMIC DNA]</scope>
    <source>
        <strain evidence="2">PL17</strain>
    </source>
</reference>
<organism evidence="1 2">
    <name type="scientific">Frigoriglobus tundricola</name>
    <dbReference type="NCBI Taxonomy" id="2774151"/>
    <lineage>
        <taxon>Bacteria</taxon>
        <taxon>Pseudomonadati</taxon>
        <taxon>Planctomycetota</taxon>
        <taxon>Planctomycetia</taxon>
        <taxon>Gemmatales</taxon>
        <taxon>Gemmataceae</taxon>
        <taxon>Frigoriglobus</taxon>
    </lineage>
</organism>
<accession>A0A6M5YYH6</accession>
<dbReference type="Gene3D" id="1.25.40.10">
    <property type="entry name" value="Tetratricopeptide repeat domain"/>
    <property type="match status" value="1"/>
</dbReference>
<protein>
    <recommendedName>
        <fullName evidence="3">MalT-like TPR region domain-containing protein</fullName>
    </recommendedName>
</protein>
<keyword evidence="2" id="KW-1185">Reference proteome</keyword>
<proteinExistence type="predicted"/>
<gene>
    <name evidence="1" type="ORF">FTUN_5552</name>
</gene>
<evidence type="ECO:0008006" key="3">
    <source>
        <dbReference type="Google" id="ProtNLM"/>
    </source>
</evidence>
<evidence type="ECO:0000313" key="2">
    <source>
        <dbReference type="Proteomes" id="UP000503447"/>
    </source>
</evidence>
<evidence type="ECO:0000313" key="1">
    <source>
        <dbReference type="EMBL" id="QJW97972.1"/>
    </source>
</evidence>
<dbReference type="SUPFAM" id="SSF48452">
    <property type="entry name" value="TPR-like"/>
    <property type="match status" value="1"/>
</dbReference>
<dbReference type="RefSeq" id="WP_171473246.1">
    <property type="nucleotide sequence ID" value="NZ_CP053452.2"/>
</dbReference>
<dbReference type="AlphaFoldDB" id="A0A6M5YYH6"/>
<dbReference type="Proteomes" id="UP000503447">
    <property type="component" value="Chromosome"/>
</dbReference>
<sequence length="336" mass="35384">MVSAERPSAALQEALQLFAQGRAGEAEVVVKKAAMAAKAKHGSGSHPLARAYADIARLHVRMGQFQKAAVEFQHASKGPMPAEAAARGDRLGFMFGYAEALVGLTRYDEAEKVLRQCVTFARSLYGVTSAAANAANVPLADVLLKAGKTVEAMKLAQDSYNALWALGDPLITAVIPVRAEALKAAGRPDSPFTDLADLPDELVSKTVAAVIARAPVGDPGRMRAVLAELLAFADKKCGDGHAVTCDVLAAIAHHETRQGTGADASVRRTAVRRSVWSYAVRRAPAGLLANLEVAFEPDGALHLVPHLAREANVAETAQLQAILTQAVDDLYSRPGA</sequence>
<dbReference type="EMBL" id="CP053452">
    <property type="protein sequence ID" value="QJW97972.1"/>
    <property type="molecule type" value="Genomic_DNA"/>
</dbReference>
<dbReference type="KEGG" id="ftj:FTUN_5552"/>